<evidence type="ECO:0000313" key="2">
    <source>
        <dbReference type="EMBL" id="VEL36815.1"/>
    </source>
</evidence>
<accession>A0A448XHP2</accession>
<organism evidence="2 3">
    <name type="scientific">Protopolystoma xenopodis</name>
    <dbReference type="NCBI Taxonomy" id="117903"/>
    <lineage>
        <taxon>Eukaryota</taxon>
        <taxon>Metazoa</taxon>
        <taxon>Spiralia</taxon>
        <taxon>Lophotrochozoa</taxon>
        <taxon>Platyhelminthes</taxon>
        <taxon>Monogenea</taxon>
        <taxon>Polyopisthocotylea</taxon>
        <taxon>Polystomatidea</taxon>
        <taxon>Polystomatidae</taxon>
        <taxon>Protopolystoma</taxon>
    </lineage>
</organism>
<evidence type="ECO:0000256" key="1">
    <source>
        <dbReference type="SAM" id="MobiDB-lite"/>
    </source>
</evidence>
<keyword evidence="3" id="KW-1185">Reference proteome</keyword>
<reference evidence="2" key="1">
    <citation type="submission" date="2018-11" db="EMBL/GenBank/DDBJ databases">
        <authorList>
            <consortium name="Pathogen Informatics"/>
        </authorList>
    </citation>
    <scope>NUCLEOTIDE SEQUENCE</scope>
</reference>
<dbReference type="Proteomes" id="UP000784294">
    <property type="component" value="Unassembled WGS sequence"/>
</dbReference>
<proteinExistence type="predicted"/>
<feature type="region of interest" description="Disordered" evidence="1">
    <location>
        <begin position="1"/>
        <end position="24"/>
    </location>
</feature>
<dbReference type="EMBL" id="CAAALY010253251">
    <property type="protein sequence ID" value="VEL36815.1"/>
    <property type="molecule type" value="Genomic_DNA"/>
</dbReference>
<name>A0A448XHP2_9PLAT</name>
<sequence>MVSRVRKPGSSGFRFSESLSSPLRPYLHPTARYTYAPGCFCERKVPSILHCIFASHLLEIWPTEAYRPTIRPPLVYSAFVIGQVVEQKLGLEVSAIPFEKVD</sequence>
<feature type="compositionally biased region" description="Low complexity" evidence="1">
    <location>
        <begin position="9"/>
        <end position="21"/>
    </location>
</feature>
<gene>
    <name evidence="2" type="ORF">PXEA_LOCUS30255</name>
</gene>
<dbReference type="AlphaFoldDB" id="A0A448XHP2"/>
<protein>
    <submittedName>
        <fullName evidence="2">Uncharacterized protein</fullName>
    </submittedName>
</protein>
<evidence type="ECO:0000313" key="3">
    <source>
        <dbReference type="Proteomes" id="UP000784294"/>
    </source>
</evidence>
<comment type="caution">
    <text evidence="2">The sequence shown here is derived from an EMBL/GenBank/DDBJ whole genome shotgun (WGS) entry which is preliminary data.</text>
</comment>